<sequence length="291" mass="31696">MVDFEWDSEQIPGYKLGLHILQILFAFTAWCLEIAVFRADDSKVNGRNGWTFAVCFLTIPAWIYLIMAPRWPRTRRLAEPHAMVTVDALFTVLWLSAFATQAAYNSKDECGKGCSLSKAIVAMGVFVTLFFAGTTFLSVATLRYYDFNGTLPGYEHMGVKNQNIDPDKAAFSTAPHDDDAYAPVGMHDHDHEPEFNATPYGGAGSSYGGGGSAYSNAPHDPHDPDAYNMRPVGGGSPAHENPFDDSTAYQGAGGRLPSGSSSHVYAPPAAHDDYDDDRPAQFPAADYGRIH</sequence>
<keyword evidence="9" id="KW-1185">Reference proteome</keyword>
<feature type="transmembrane region" description="Helical" evidence="6">
    <location>
        <begin position="120"/>
        <end position="145"/>
    </location>
</feature>
<protein>
    <submittedName>
        <fullName evidence="8">Putative chaperone-binding protein</fullName>
    </submittedName>
</protein>
<keyword evidence="3 6" id="KW-1133">Transmembrane helix</keyword>
<accession>R8BE24</accession>
<organism evidence="8 9">
    <name type="scientific">Phaeoacremonium minimum (strain UCR-PA7)</name>
    <name type="common">Esca disease fungus</name>
    <name type="synonym">Togninia minima</name>
    <dbReference type="NCBI Taxonomy" id="1286976"/>
    <lineage>
        <taxon>Eukaryota</taxon>
        <taxon>Fungi</taxon>
        <taxon>Dikarya</taxon>
        <taxon>Ascomycota</taxon>
        <taxon>Pezizomycotina</taxon>
        <taxon>Sordariomycetes</taxon>
        <taxon>Sordariomycetidae</taxon>
        <taxon>Togniniales</taxon>
        <taxon>Togniniaceae</taxon>
        <taxon>Phaeoacremonium</taxon>
    </lineage>
</organism>
<evidence type="ECO:0000256" key="1">
    <source>
        <dbReference type="ARBA" id="ARBA00004141"/>
    </source>
</evidence>
<reference evidence="9" key="1">
    <citation type="journal article" date="2013" name="Genome Announc.">
        <title>Draft genome sequence of the ascomycete Phaeoacremonium aleophilum strain UCR-PA7, a causal agent of the esca disease complex in grapevines.</title>
        <authorList>
            <person name="Blanco-Ulate B."/>
            <person name="Rolshausen P."/>
            <person name="Cantu D."/>
        </authorList>
    </citation>
    <scope>NUCLEOTIDE SEQUENCE [LARGE SCALE GENOMIC DNA]</scope>
    <source>
        <strain evidence="9">UCR-PA7</strain>
    </source>
</reference>
<feature type="transmembrane region" description="Helical" evidence="6">
    <location>
        <begin position="80"/>
        <end position="99"/>
    </location>
</feature>
<name>R8BE24_PHAM7</name>
<dbReference type="EMBL" id="KB933264">
    <property type="protein sequence ID" value="EON97556.1"/>
    <property type="molecule type" value="Genomic_DNA"/>
</dbReference>
<keyword evidence="4 6" id="KW-0472">Membrane</keyword>
<dbReference type="RefSeq" id="XP_007917659.1">
    <property type="nucleotide sequence ID" value="XM_007919468.1"/>
</dbReference>
<gene>
    <name evidence="8" type="ORF">UCRPA7_6933</name>
</gene>
<keyword evidence="2 6" id="KW-0812">Transmembrane</keyword>
<evidence type="ECO:0000256" key="2">
    <source>
        <dbReference type="ARBA" id="ARBA00022692"/>
    </source>
</evidence>
<evidence type="ECO:0000256" key="3">
    <source>
        <dbReference type="ARBA" id="ARBA00022989"/>
    </source>
</evidence>
<feature type="transmembrane region" description="Helical" evidence="6">
    <location>
        <begin position="16"/>
        <end position="37"/>
    </location>
</feature>
<dbReference type="GeneID" id="19327641"/>
<dbReference type="HOGENOM" id="CLU_063111_1_0_1"/>
<dbReference type="PANTHER" id="PTHR37451">
    <property type="entry name" value="MARVEL DOMAIN"/>
    <property type="match status" value="1"/>
</dbReference>
<evidence type="ECO:0000313" key="8">
    <source>
        <dbReference type="EMBL" id="EON97556.1"/>
    </source>
</evidence>
<dbReference type="OrthoDB" id="5284712at2759"/>
<feature type="compositionally biased region" description="Gly residues" evidence="5">
    <location>
        <begin position="201"/>
        <end position="212"/>
    </location>
</feature>
<comment type="subcellular location">
    <subcellularLocation>
        <location evidence="1">Membrane</location>
        <topology evidence="1">Multi-pass membrane protein</topology>
    </subcellularLocation>
</comment>
<dbReference type="Proteomes" id="UP000014074">
    <property type="component" value="Unassembled WGS sequence"/>
</dbReference>
<evidence type="ECO:0000256" key="4">
    <source>
        <dbReference type="ARBA" id="ARBA00023136"/>
    </source>
</evidence>
<dbReference type="GO" id="GO:0016020">
    <property type="term" value="C:membrane"/>
    <property type="evidence" value="ECO:0007669"/>
    <property type="project" value="UniProtKB-SubCell"/>
</dbReference>
<evidence type="ECO:0000313" key="9">
    <source>
        <dbReference type="Proteomes" id="UP000014074"/>
    </source>
</evidence>
<proteinExistence type="predicted"/>
<feature type="region of interest" description="Disordered" evidence="5">
    <location>
        <begin position="171"/>
        <end position="291"/>
    </location>
</feature>
<evidence type="ECO:0000256" key="6">
    <source>
        <dbReference type="SAM" id="Phobius"/>
    </source>
</evidence>
<dbReference type="eggNOG" id="ENOG502S5J2">
    <property type="taxonomic scope" value="Eukaryota"/>
</dbReference>
<dbReference type="InterPro" id="IPR008253">
    <property type="entry name" value="Marvel"/>
</dbReference>
<evidence type="ECO:0000259" key="7">
    <source>
        <dbReference type="Pfam" id="PF01284"/>
    </source>
</evidence>
<evidence type="ECO:0000256" key="5">
    <source>
        <dbReference type="SAM" id="MobiDB-lite"/>
    </source>
</evidence>
<dbReference type="Pfam" id="PF01284">
    <property type="entry name" value="MARVEL"/>
    <property type="match status" value="1"/>
</dbReference>
<dbReference type="AlphaFoldDB" id="R8BE24"/>
<dbReference type="KEGG" id="tmn:UCRPA7_6933"/>
<feature type="domain" description="MARVEL" evidence="7">
    <location>
        <begin position="15"/>
        <end position="137"/>
    </location>
</feature>
<dbReference type="PANTHER" id="PTHR37451:SF3">
    <property type="entry name" value="MARVEL DOMAIN-CONTAINING PROTEIN"/>
    <property type="match status" value="1"/>
</dbReference>
<feature type="transmembrane region" description="Helical" evidence="6">
    <location>
        <begin position="49"/>
        <end position="68"/>
    </location>
</feature>